<sequence>MTKRFDPKARAKEIAAELKAAEQQQREYDDAIDEAVKHAGRTRAEFVEMLYRHFGIDAEMTERRTKEGELMRTKDGSPILVKTDRDEGHRIARLAERFEELVLQAERGQADAERGGYPTSLSG</sequence>
<dbReference type="AlphaFoldDB" id="A0A2S9QLP2"/>
<organism evidence="2 3">
    <name type="scientific">Leucobacter massiliensis</name>
    <dbReference type="NCBI Taxonomy" id="1686285"/>
    <lineage>
        <taxon>Bacteria</taxon>
        <taxon>Bacillati</taxon>
        <taxon>Actinomycetota</taxon>
        <taxon>Actinomycetes</taxon>
        <taxon>Micrococcales</taxon>
        <taxon>Microbacteriaceae</taxon>
        <taxon>Leucobacter</taxon>
    </lineage>
</organism>
<proteinExistence type="predicted"/>
<comment type="caution">
    <text evidence="2">The sequence shown here is derived from an EMBL/GenBank/DDBJ whole genome shotgun (WGS) entry which is preliminary data.</text>
</comment>
<name>A0A2S9QLP2_9MICO</name>
<dbReference type="Proteomes" id="UP000238650">
    <property type="component" value="Unassembled WGS sequence"/>
</dbReference>
<evidence type="ECO:0000256" key="1">
    <source>
        <dbReference type="SAM" id="Coils"/>
    </source>
</evidence>
<keyword evidence="3" id="KW-1185">Reference proteome</keyword>
<dbReference type="EMBL" id="MWZD01000018">
    <property type="protein sequence ID" value="PRI10519.1"/>
    <property type="molecule type" value="Genomic_DNA"/>
</dbReference>
<evidence type="ECO:0000313" key="3">
    <source>
        <dbReference type="Proteomes" id="UP000238650"/>
    </source>
</evidence>
<accession>A0A2S9QLP2</accession>
<evidence type="ECO:0000313" key="2">
    <source>
        <dbReference type="EMBL" id="PRI10519.1"/>
    </source>
</evidence>
<reference evidence="2 3" key="1">
    <citation type="journal article" date="2017" name="New Microbes New Infect">
        <title>Genome sequence of 'Leucobacter massiliensis' sp. nov. isolated from human pharynx after travel to the 2014 Hajj.</title>
        <authorList>
            <person name="Leangapichart T."/>
            <person name="Gautret P."/>
            <person name="Nguyen T.T."/>
            <person name="Armstrong N."/>
            <person name="Rolain J.M."/>
        </authorList>
    </citation>
    <scope>NUCLEOTIDE SEQUENCE [LARGE SCALE GENOMIC DNA]</scope>
    <source>
        <strain evidence="2 3">122RC15</strain>
    </source>
</reference>
<dbReference type="RefSeq" id="WP_105805869.1">
    <property type="nucleotide sequence ID" value="NZ_MWZD01000018.1"/>
</dbReference>
<gene>
    <name evidence="2" type="ORF">B4915_10965</name>
</gene>
<keyword evidence="1" id="KW-0175">Coiled coil</keyword>
<protein>
    <submittedName>
        <fullName evidence="2">Uncharacterized protein</fullName>
    </submittedName>
</protein>
<feature type="coiled-coil region" evidence="1">
    <location>
        <begin position="11"/>
        <end position="38"/>
    </location>
</feature>